<evidence type="ECO:0000313" key="1">
    <source>
        <dbReference type="EMBL" id="KLO15487.1"/>
    </source>
</evidence>
<accession>A0A0H2RV83</accession>
<reference evidence="1 2" key="1">
    <citation type="submission" date="2015-04" db="EMBL/GenBank/DDBJ databases">
        <title>Complete genome sequence of Schizopora paradoxa KUC8140, a cosmopolitan wood degrader in East Asia.</title>
        <authorList>
            <consortium name="DOE Joint Genome Institute"/>
            <person name="Min B."/>
            <person name="Park H."/>
            <person name="Jang Y."/>
            <person name="Kim J.-J."/>
            <person name="Kim K.H."/>
            <person name="Pangilinan J."/>
            <person name="Lipzen A."/>
            <person name="Riley R."/>
            <person name="Grigoriev I.V."/>
            <person name="Spatafora J.W."/>
            <person name="Choi I.-G."/>
        </authorList>
    </citation>
    <scope>NUCLEOTIDE SEQUENCE [LARGE SCALE GENOMIC DNA]</scope>
    <source>
        <strain evidence="1 2">KUC8140</strain>
    </source>
</reference>
<name>A0A0H2RV83_9AGAM</name>
<evidence type="ECO:0000313" key="2">
    <source>
        <dbReference type="Proteomes" id="UP000053477"/>
    </source>
</evidence>
<dbReference type="Proteomes" id="UP000053477">
    <property type="component" value="Unassembled WGS sequence"/>
</dbReference>
<keyword evidence="2" id="KW-1185">Reference proteome</keyword>
<proteinExistence type="predicted"/>
<dbReference type="InParanoid" id="A0A0H2RV83"/>
<organism evidence="1 2">
    <name type="scientific">Schizopora paradoxa</name>
    <dbReference type="NCBI Taxonomy" id="27342"/>
    <lineage>
        <taxon>Eukaryota</taxon>
        <taxon>Fungi</taxon>
        <taxon>Dikarya</taxon>
        <taxon>Basidiomycota</taxon>
        <taxon>Agaricomycotina</taxon>
        <taxon>Agaricomycetes</taxon>
        <taxon>Hymenochaetales</taxon>
        <taxon>Schizoporaceae</taxon>
        <taxon>Schizopora</taxon>
    </lineage>
</organism>
<sequence length="117" mass="12588">MLFSETLGCGIGCDRASSLHLPSITPFLISSDSLAVSAIYPAYSISEISLGGTTLSLVNSSLDFRARLSQLLPIHSIFAHPSVSLNSQQHPLLYQGQTALEVGVRRTLDSMRGTLQR</sequence>
<dbReference type="AlphaFoldDB" id="A0A0H2RV83"/>
<protein>
    <submittedName>
        <fullName evidence="1">Uncharacterized protein</fullName>
    </submittedName>
</protein>
<dbReference type="EMBL" id="KQ085929">
    <property type="protein sequence ID" value="KLO15487.1"/>
    <property type="molecule type" value="Genomic_DNA"/>
</dbReference>
<gene>
    <name evidence="1" type="ORF">SCHPADRAFT_263605</name>
</gene>